<sequence length="681" mass="71787">MFAPHSLALAAAIACAFSAISAPAALAAEPTQAKPSTPAASPAAQVVVTGNPLGSDPVQASTALTGDALTLRRAGTLGETLDGLPGVASTGFGPNANRPVIRGLDGDRVRLMDNGGASIDASNLSFDHAVPVDPLVLERIEVLRGPAALLYGGNATGGAVNSMDNRIPVSALDGLGGRAELRLGGASAERATSALVEGGGNGLNWHVDGFRRQTSDQRVPLFTPVEDGVAGDPTRRVRNSASDSHGGAVGASWADAQGYVGASVDSFRQDYGVTVEPDVGIQMKRDRFSLAGERRQLSGPFTQVSVRYDHSKYQHQEVEGTGEVGTTFRSTGDALRVEARHVPLAPGLQGVVGLQAESMDFSALGEEAFVPATRTRSLAVFGLEEWRQGDLTLSFGLRAERVTVRSDGDAADAAEPRFGAADSRRFTPMSGSASARWALSPRWALTAAVGSTQRAPAYYELFANGQHVATAAYERGDTTLGLERSTHAEVGAQFAAGPDDSFRVNFWHMQFANYLALSASGAEIDGSPEYVFKGVPARLHGLEVEARHRLLSGAWQLDGTAGIDLTRGTERDTGEALPRIAPMRVQLGLALRHSGWQFDLGFKHLARQGRVPSTDVATASANLFNLGVSTQTRWAQADALWFLKLDNLGNELAYNASAIRTVRDLSPMPGRAATAGVRVRF</sequence>
<keyword evidence="8 16" id="KW-0675">Receptor</keyword>
<gene>
    <name evidence="16" type="ORF">AACH00_09040</name>
</gene>
<feature type="domain" description="TonB-dependent receptor plug" evidence="15">
    <location>
        <begin position="59"/>
        <end position="159"/>
    </location>
</feature>
<evidence type="ECO:0000256" key="13">
    <source>
        <dbReference type="SAM" id="SignalP"/>
    </source>
</evidence>
<dbReference type="EMBL" id="JBBUTI010000005">
    <property type="protein sequence ID" value="MEK8046488.1"/>
    <property type="molecule type" value="Genomic_DNA"/>
</dbReference>
<evidence type="ECO:0000256" key="1">
    <source>
        <dbReference type="ARBA" id="ARBA00004571"/>
    </source>
</evidence>
<keyword evidence="7 10" id="KW-0472">Membrane</keyword>
<keyword evidence="5 10" id="KW-0812">Transmembrane</keyword>
<feature type="region of interest" description="Disordered" evidence="12">
    <location>
        <begin position="223"/>
        <end position="249"/>
    </location>
</feature>
<evidence type="ECO:0000256" key="6">
    <source>
        <dbReference type="ARBA" id="ARBA00023077"/>
    </source>
</evidence>
<comment type="caution">
    <text evidence="16">The sequence shown here is derived from an EMBL/GenBank/DDBJ whole genome shotgun (WGS) entry which is preliminary data.</text>
</comment>
<comment type="subcellular location">
    <subcellularLocation>
        <location evidence="1 10">Cell outer membrane</location>
        <topology evidence="1 10">Multi-pass membrane protein</topology>
    </subcellularLocation>
</comment>
<dbReference type="Pfam" id="PF07715">
    <property type="entry name" value="Plug"/>
    <property type="match status" value="1"/>
</dbReference>
<protein>
    <submittedName>
        <fullName evidence="16">TonB-dependent receptor</fullName>
    </submittedName>
</protein>
<keyword evidence="17" id="KW-1185">Reference proteome</keyword>
<evidence type="ECO:0000256" key="9">
    <source>
        <dbReference type="ARBA" id="ARBA00023237"/>
    </source>
</evidence>
<dbReference type="Gene3D" id="2.170.130.10">
    <property type="entry name" value="TonB-dependent receptor, plug domain"/>
    <property type="match status" value="1"/>
</dbReference>
<evidence type="ECO:0000256" key="8">
    <source>
        <dbReference type="ARBA" id="ARBA00023170"/>
    </source>
</evidence>
<dbReference type="PANTHER" id="PTHR30069:SF40">
    <property type="entry name" value="TONB-DEPENDENT RECEPTOR NMB0964-RELATED"/>
    <property type="match status" value="1"/>
</dbReference>
<evidence type="ECO:0000256" key="7">
    <source>
        <dbReference type="ARBA" id="ARBA00023136"/>
    </source>
</evidence>
<dbReference type="InterPro" id="IPR012910">
    <property type="entry name" value="Plug_dom"/>
</dbReference>
<dbReference type="Proteomes" id="UP001379945">
    <property type="component" value="Unassembled WGS sequence"/>
</dbReference>
<evidence type="ECO:0000259" key="14">
    <source>
        <dbReference type="Pfam" id="PF00593"/>
    </source>
</evidence>
<feature type="domain" description="TonB-dependent receptor-like beta-barrel" evidence="14">
    <location>
        <begin position="254"/>
        <end position="648"/>
    </location>
</feature>
<evidence type="ECO:0000259" key="15">
    <source>
        <dbReference type="Pfam" id="PF07715"/>
    </source>
</evidence>
<dbReference type="InterPro" id="IPR000531">
    <property type="entry name" value="Beta-barrel_TonB"/>
</dbReference>
<comment type="similarity">
    <text evidence="2 10 11">Belongs to the TonB-dependent receptor family.</text>
</comment>
<keyword evidence="6 11" id="KW-0798">TonB box</keyword>
<accession>A0ABU9C3Z9</accession>
<evidence type="ECO:0000256" key="4">
    <source>
        <dbReference type="ARBA" id="ARBA00022452"/>
    </source>
</evidence>
<dbReference type="InterPro" id="IPR039426">
    <property type="entry name" value="TonB-dep_rcpt-like"/>
</dbReference>
<evidence type="ECO:0000313" key="16">
    <source>
        <dbReference type="EMBL" id="MEK8046488.1"/>
    </source>
</evidence>
<name>A0ABU9C3Z9_9BURK</name>
<keyword evidence="4 10" id="KW-1134">Transmembrane beta strand</keyword>
<evidence type="ECO:0000256" key="3">
    <source>
        <dbReference type="ARBA" id="ARBA00022448"/>
    </source>
</evidence>
<evidence type="ECO:0000256" key="11">
    <source>
        <dbReference type="RuleBase" id="RU003357"/>
    </source>
</evidence>
<dbReference type="PROSITE" id="PS52016">
    <property type="entry name" value="TONB_DEPENDENT_REC_3"/>
    <property type="match status" value="1"/>
</dbReference>
<reference evidence="16 17" key="1">
    <citation type="submission" date="2024-04" db="EMBL/GenBank/DDBJ databases">
        <title>Novel species of the genus Ideonella isolated from streams.</title>
        <authorList>
            <person name="Lu H."/>
        </authorList>
    </citation>
    <scope>NUCLEOTIDE SEQUENCE [LARGE SCALE GENOMIC DNA]</scope>
    <source>
        <strain evidence="16 17">LYT19W</strain>
    </source>
</reference>
<evidence type="ECO:0000256" key="2">
    <source>
        <dbReference type="ARBA" id="ARBA00009810"/>
    </source>
</evidence>
<dbReference type="SUPFAM" id="SSF56935">
    <property type="entry name" value="Porins"/>
    <property type="match status" value="1"/>
</dbReference>
<organism evidence="16 17">
    <name type="scientific">Ideonella margarita</name>
    <dbReference type="NCBI Taxonomy" id="2984191"/>
    <lineage>
        <taxon>Bacteria</taxon>
        <taxon>Pseudomonadati</taxon>
        <taxon>Pseudomonadota</taxon>
        <taxon>Betaproteobacteria</taxon>
        <taxon>Burkholderiales</taxon>
        <taxon>Sphaerotilaceae</taxon>
        <taxon>Ideonella</taxon>
    </lineage>
</organism>
<dbReference type="PANTHER" id="PTHR30069">
    <property type="entry name" value="TONB-DEPENDENT OUTER MEMBRANE RECEPTOR"/>
    <property type="match status" value="1"/>
</dbReference>
<dbReference type="RefSeq" id="WP_341398776.1">
    <property type="nucleotide sequence ID" value="NZ_JBBUTI010000005.1"/>
</dbReference>
<keyword evidence="3 10" id="KW-0813">Transport</keyword>
<dbReference type="Gene3D" id="2.40.170.20">
    <property type="entry name" value="TonB-dependent receptor, beta-barrel domain"/>
    <property type="match status" value="1"/>
</dbReference>
<evidence type="ECO:0000256" key="10">
    <source>
        <dbReference type="PROSITE-ProRule" id="PRU01360"/>
    </source>
</evidence>
<evidence type="ECO:0000313" key="17">
    <source>
        <dbReference type="Proteomes" id="UP001379945"/>
    </source>
</evidence>
<feature type="signal peptide" evidence="13">
    <location>
        <begin position="1"/>
        <end position="27"/>
    </location>
</feature>
<evidence type="ECO:0000256" key="5">
    <source>
        <dbReference type="ARBA" id="ARBA00022692"/>
    </source>
</evidence>
<keyword evidence="13" id="KW-0732">Signal</keyword>
<proteinExistence type="inferred from homology"/>
<dbReference type="InterPro" id="IPR036942">
    <property type="entry name" value="Beta-barrel_TonB_sf"/>
</dbReference>
<keyword evidence="9 10" id="KW-0998">Cell outer membrane</keyword>
<dbReference type="InterPro" id="IPR037066">
    <property type="entry name" value="Plug_dom_sf"/>
</dbReference>
<feature type="chain" id="PRO_5046985388" evidence="13">
    <location>
        <begin position="28"/>
        <end position="681"/>
    </location>
</feature>
<evidence type="ECO:0000256" key="12">
    <source>
        <dbReference type="SAM" id="MobiDB-lite"/>
    </source>
</evidence>
<dbReference type="Pfam" id="PF00593">
    <property type="entry name" value="TonB_dep_Rec_b-barrel"/>
    <property type="match status" value="1"/>
</dbReference>